<name>A0ABQ4MAI2_9BACL</name>
<protein>
    <submittedName>
        <fullName evidence="1">Uncharacterized protein</fullName>
    </submittedName>
</protein>
<comment type="caution">
    <text evidence="1">The sequence shown here is derived from an EMBL/GenBank/DDBJ whole genome shotgun (WGS) entry which is preliminary data.</text>
</comment>
<dbReference type="Proteomes" id="UP000679992">
    <property type="component" value="Unassembled WGS sequence"/>
</dbReference>
<keyword evidence="2" id="KW-1185">Reference proteome</keyword>
<dbReference type="EMBL" id="BOSL01000004">
    <property type="protein sequence ID" value="GIP52662.1"/>
    <property type="molecule type" value="Genomic_DNA"/>
</dbReference>
<evidence type="ECO:0000313" key="1">
    <source>
        <dbReference type="EMBL" id="GIP52662.1"/>
    </source>
</evidence>
<organism evidence="1 2">
    <name type="scientific">Paenibacillus vini</name>
    <dbReference type="NCBI Taxonomy" id="1476024"/>
    <lineage>
        <taxon>Bacteria</taxon>
        <taxon>Bacillati</taxon>
        <taxon>Bacillota</taxon>
        <taxon>Bacilli</taxon>
        <taxon>Bacillales</taxon>
        <taxon>Paenibacillaceae</taxon>
        <taxon>Paenibacillus</taxon>
    </lineage>
</organism>
<reference evidence="1 2" key="1">
    <citation type="submission" date="2021-03" db="EMBL/GenBank/DDBJ databases">
        <title>Antimicrobial resistance genes in bacteria isolated from Japanese honey, and their potential for conferring macrolide and lincosamide resistance in the American foulbrood pathogen Paenibacillus larvae.</title>
        <authorList>
            <person name="Okamoto M."/>
            <person name="Kumagai M."/>
            <person name="Kanamori H."/>
            <person name="Takamatsu D."/>
        </authorList>
    </citation>
    <scope>NUCLEOTIDE SEQUENCE [LARGE SCALE GENOMIC DNA]</scope>
    <source>
        <strain evidence="1 2">J42TS3</strain>
    </source>
</reference>
<accession>A0ABQ4MAI2</accession>
<evidence type="ECO:0000313" key="2">
    <source>
        <dbReference type="Proteomes" id="UP000679992"/>
    </source>
</evidence>
<sequence length="66" mass="7850">MLELVPEQEPELPVLVPEQKLTTKMMRNRTTSWMMMKKMTSRMKKNSSLTQALRPIWFRSLQVLSL</sequence>
<proteinExistence type="predicted"/>
<gene>
    <name evidence="1" type="ORF">J42TS3_16970</name>
</gene>